<proteinExistence type="predicted"/>
<dbReference type="PROSITE" id="PS50234">
    <property type="entry name" value="VWFA"/>
    <property type="match status" value="1"/>
</dbReference>
<keyword evidence="3" id="KW-1185">Reference proteome</keyword>
<feature type="domain" description="VWFA" evidence="1">
    <location>
        <begin position="4"/>
        <end position="182"/>
    </location>
</feature>
<name>A0A7Z0PEV7_9FUSO</name>
<dbReference type="CDD" id="cd00198">
    <property type="entry name" value="vWFA"/>
    <property type="match status" value="1"/>
</dbReference>
<gene>
    <name evidence="2" type="ORF">HP397_03785</name>
</gene>
<evidence type="ECO:0000259" key="1">
    <source>
        <dbReference type="PROSITE" id="PS50234"/>
    </source>
</evidence>
<evidence type="ECO:0000313" key="3">
    <source>
        <dbReference type="Proteomes" id="UP000526184"/>
    </source>
</evidence>
<evidence type="ECO:0000313" key="2">
    <source>
        <dbReference type="EMBL" id="NYV27941.1"/>
    </source>
</evidence>
<dbReference type="EMBL" id="JABMKT010000016">
    <property type="protein sequence ID" value="NYV27941.1"/>
    <property type="molecule type" value="Genomic_DNA"/>
</dbReference>
<dbReference type="SUPFAM" id="SSF53300">
    <property type="entry name" value="vWA-like"/>
    <property type="match status" value="1"/>
</dbReference>
<sequence>MLTEIVFILDESGSMKGLENDVIKGYNTLLNKQKKEKGSAYISTVTFSTYSNVIHNRVDIKNVKAMEMEEYNPRGLTALLDAIGNSIKYISKKQKESKVDKTLFVIMTDGEENASKKYSYNDIKKMISYYKEKYSWDFMFLGANIDAIKEGEKISIEDGMAVNFNCDSEGIEINYEVLNETITNYRRNKSKITKKWKENIEKDYINRSCKF</sequence>
<reference evidence="2 3" key="1">
    <citation type="submission" date="2020-05" db="EMBL/GenBank/DDBJ databases">
        <title>Streptobacillus felis strain LHL191014123.</title>
        <authorList>
            <person name="Fawzy A."/>
            <person name="Rau J."/>
            <person name="Risse K."/>
            <person name="Schauerte N."/>
            <person name="Geiger C."/>
            <person name="Blom J."/>
            <person name="Imirzalioglu C."/>
            <person name="Falgenhauer J."/>
            <person name="Bach A."/>
            <person name="Herden C."/>
            <person name="Eisenberg T."/>
        </authorList>
    </citation>
    <scope>NUCLEOTIDE SEQUENCE [LARGE SCALE GENOMIC DNA]</scope>
    <source>
        <strain evidence="2 3">LHL191014123</strain>
    </source>
</reference>
<dbReference type="AlphaFoldDB" id="A0A7Z0PEV7"/>
<dbReference type="InterPro" id="IPR036465">
    <property type="entry name" value="vWFA_dom_sf"/>
</dbReference>
<dbReference type="Pfam" id="PF00092">
    <property type="entry name" value="VWA"/>
    <property type="match status" value="1"/>
</dbReference>
<dbReference type="Gene3D" id="3.40.50.410">
    <property type="entry name" value="von Willebrand factor, type A domain"/>
    <property type="match status" value="1"/>
</dbReference>
<protein>
    <submittedName>
        <fullName evidence="2">VWA domain-containing protein</fullName>
    </submittedName>
</protein>
<dbReference type="Proteomes" id="UP000526184">
    <property type="component" value="Unassembled WGS sequence"/>
</dbReference>
<dbReference type="RefSeq" id="WP_180136051.1">
    <property type="nucleotide sequence ID" value="NZ_JABMKT010000016.1"/>
</dbReference>
<dbReference type="InterPro" id="IPR002035">
    <property type="entry name" value="VWF_A"/>
</dbReference>
<comment type="caution">
    <text evidence="2">The sequence shown here is derived from an EMBL/GenBank/DDBJ whole genome shotgun (WGS) entry which is preliminary data.</text>
</comment>
<organism evidence="2 3">
    <name type="scientific">Streptobacillus felis</name>
    <dbReference type="NCBI Taxonomy" id="1384509"/>
    <lineage>
        <taxon>Bacteria</taxon>
        <taxon>Fusobacteriati</taxon>
        <taxon>Fusobacteriota</taxon>
        <taxon>Fusobacteriia</taxon>
        <taxon>Fusobacteriales</taxon>
        <taxon>Leptotrichiaceae</taxon>
        <taxon>Streptobacillus</taxon>
    </lineage>
</organism>
<accession>A0A7Z0PEV7</accession>